<dbReference type="PANTHER" id="PTHR40254:SF1">
    <property type="entry name" value="BLR0577 PROTEIN"/>
    <property type="match status" value="1"/>
</dbReference>
<reference evidence="2 3" key="1">
    <citation type="submission" date="2017-06" db="EMBL/GenBank/DDBJ databases">
        <title>Celeribacter sp. TSPH2 complete genome sequence.</title>
        <authorList>
            <person name="Woo J.-H."/>
            <person name="Kim H.-S."/>
        </authorList>
    </citation>
    <scope>NUCLEOTIDE SEQUENCE [LARGE SCALE GENOMIC DNA]</scope>
    <source>
        <strain evidence="2 3">TSPH2</strain>
    </source>
</reference>
<sequence length="460" mass="49938">MDGGARPATPARSHILIVGGGASGALMAAHLLSQSDTGMEVTIVERGDLLGCGIAYATNDPDHLLNTRVSQMSAFPDEPEHFQHWLEARGIDADSNSFVDRGTYGRYLASLLAPWRETGGDGRLHHVRAECLRLSETSAGIDAVLDNGQTIRADRAILATGHAVPVHPAPPLRGGWDFRPPSDPRATVVIIGTGLSMVDHVATLLSAGHLGPIHCLSRRGLLPQEHAASHPVTLTKRDIPSGSGVSEVMRWLRALARIAEARGGTWRDAVDGIRPHVADIWQAWPLEERARFLRHAAAWWEIHRHRMPPVSAARISLASARGQLQIRRASFKHAVSRPDGRIELSLIDRRGGDPKRLVADHVIDCRGIRRNTKEDASPVVRDLIMRGAARLDSLALGLDTTPDSRVISRDGGISRKLHAIGPAARGTIWEITAIPDIRQQTMDLAGRLRGSSGMLARQKV</sequence>
<evidence type="ECO:0000313" key="2">
    <source>
        <dbReference type="EMBL" id="ATG47806.1"/>
    </source>
</evidence>
<dbReference type="Pfam" id="PF13454">
    <property type="entry name" value="NAD_binding_9"/>
    <property type="match status" value="1"/>
</dbReference>
<dbReference type="Gene3D" id="3.50.50.60">
    <property type="entry name" value="FAD/NAD(P)-binding domain"/>
    <property type="match status" value="1"/>
</dbReference>
<dbReference type="AlphaFoldDB" id="A0A291GCT0"/>
<feature type="domain" description="FAD-dependent urate hydroxylase HpyO/Asp monooxygenase CreE-like FAD/NAD(P)-binding" evidence="1">
    <location>
        <begin position="17"/>
        <end position="162"/>
    </location>
</feature>
<dbReference type="OrthoDB" id="101972at2"/>
<dbReference type="Proteomes" id="UP000217935">
    <property type="component" value="Chromosome"/>
</dbReference>
<protein>
    <submittedName>
        <fullName evidence="2">FAD-dependent oxidoreductase</fullName>
    </submittedName>
</protein>
<dbReference type="InterPro" id="IPR052189">
    <property type="entry name" value="L-asp_N-monooxygenase_NS-form"/>
</dbReference>
<organism evidence="2 3">
    <name type="scientific">Celeribacter ethanolicus</name>
    <dbReference type="NCBI Taxonomy" id="1758178"/>
    <lineage>
        <taxon>Bacteria</taxon>
        <taxon>Pseudomonadati</taxon>
        <taxon>Pseudomonadota</taxon>
        <taxon>Alphaproteobacteria</taxon>
        <taxon>Rhodobacterales</taxon>
        <taxon>Roseobacteraceae</taxon>
        <taxon>Celeribacter</taxon>
    </lineage>
</organism>
<dbReference type="KEGG" id="ceh:CEW89_09660"/>
<dbReference type="InterPro" id="IPR036188">
    <property type="entry name" value="FAD/NAD-bd_sf"/>
</dbReference>
<accession>A0A291GCT0</accession>
<dbReference type="RefSeq" id="WP_096805762.1">
    <property type="nucleotide sequence ID" value="NZ_CP022196.1"/>
</dbReference>
<proteinExistence type="predicted"/>
<dbReference type="SUPFAM" id="SSF51905">
    <property type="entry name" value="FAD/NAD(P)-binding domain"/>
    <property type="match status" value="1"/>
</dbReference>
<evidence type="ECO:0000313" key="3">
    <source>
        <dbReference type="Proteomes" id="UP000217935"/>
    </source>
</evidence>
<dbReference type="PANTHER" id="PTHR40254">
    <property type="entry name" value="BLR0577 PROTEIN"/>
    <property type="match status" value="1"/>
</dbReference>
<gene>
    <name evidence="2" type="ORF">CEW89_09660</name>
</gene>
<dbReference type="EMBL" id="CP022196">
    <property type="protein sequence ID" value="ATG47806.1"/>
    <property type="molecule type" value="Genomic_DNA"/>
</dbReference>
<name>A0A291GCT0_9RHOB</name>
<evidence type="ECO:0000259" key="1">
    <source>
        <dbReference type="Pfam" id="PF13454"/>
    </source>
</evidence>
<keyword evidence="3" id="KW-1185">Reference proteome</keyword>
<dbReference type="InterPro" id="IPR038732">
    <property type="entry name" value="HpyO/CreE_NAD-binding"/>
</dbReference>